<sequence>MHVRQEGNRMDGSHTAKVIARDKLETNRRVHGSPGTRTPNPSRGVRESEKIKTAVSVLLKGSPGKVLRTLARDELFVHRFCCFPPTHDSSHSTCSLKATRLQDVALDYGVMRMKRGEYVAAQAGMQGWRKWEVPEKNHLPPASSDTIATFENPGARPRRKSNPVRLGERQVLLSLCHGVHLCGACATPIPNVIHKHRAGAKIRSTAEIQYQGASVADVRGRGSLEHLCRVAGTSRGKRAHTFVMI</sequence>
<gene>
    <name evidence="2" type="ORF">PR048_019142</name>
</gene>
<accession>A0ABQ9H2N6</accession>
<evidence type="ECO:0000256" key="1">
    <source>
        <dbReference type="SAM" id="MobiDB-lite"/>
    </source>
</evidence>
<keyword evidence="3" id="KW-1185">Reference proteome</keyword>
<reference evidence="2 3" key="1">
    <citation type="submission" date="2023-02" db="EMBL/GenBank/DDBJ databases">
        <title>LHISI_Scaffold_Assembly.</title>
        <authorList>
            <person name="Stuart O.P."/>
            <person name="Cleave R."/>
            <person name="Magrath M.J.L."/>
            <person name="Mikheyev A.S."/>
        </authorList>
    </citation>
    <scope>NUCLEOTIDE SEQUENCE [LARGE SCALE GENOMIC DNA]</scope>
    <source>
        <strain evidence="2">Daus_M_001</strain>
        <tissue evidence="2">Leg muscle</tissue>
    </source>
</reference>
<proteinExistence type="predicted"/>
<evidence type="ECO:0000313" key="3">
    <source>
        <dbReference type="Proteomes" id="UP001159363"/>
    </source>
</evidence>
<feature type="region of interest" description="Disordered" evidence="1">
    <location>
        <begin position="1"/>
        <end position="48"/>
    </location>
</feature>
<dbReference type="Proteomes" id="UP001159363">
    <property type="component" value="Chromosome 6"/>
</dbReference>
<comment type="caution">
    <text evidence="2">The sequence shown here is derived from an EMBL/GenBank/DDBJ whole genome shotgun (WGS) entry which is preliminary data.</text>
</comment>
<evidence type="ECO:0000313" key="2">
    <source>
        <dbReference type="EMBL" id="KAJ8878564.1"/>
    </source>
</evidence>
<name>A0ABQ9H2N6_9NEOP</name>
<feature type="compositionally biased region" description="Basic and acidic residues" evidence="1">
    <location>
        <begin position="1"/>
        <end position="28"/>
    </location>
</feature>
<dbReference type="EMBL" id="JARBHB010000007">
    <property type="protein sequence ID" value="KAJ8878564.1"/>
    <property type="molecule type" value="Genomic_DNA"/>
</dbReference>
<protein>
    <submittedName>
        <fullName evidence="2">Uncharacterized protein</fullName>
    </submittedName>
</protein>
<organism evidence="2 3">
    <name type="scientific">Dryococelus australis</name>
    <dbReference type="NCBI Taxonomy" id="614101"/>
    <lineage>
        <taxon>Eukaryota</taxon>
        <taxon>Metazoa</taxon>
        <taxon>Ecdysozoa</taxon>
        <taxon>Arthropoda</taxon>
        <taxon>Hexapoda</taxon>
        <taxon>Insecta</taxon>
        <taxon>Pterygota</taxon>
        <taxon>Neoptera</taxon>
        <taxon>Polyneoptera</taxon>
        <taxon>Phasmatodea</taxon>
        <taxon>Verophasmatodea</taxon>
        <taxon>Anareolatae</taxon>
        <taxon>Phasmatidae</taxon>
        <taxon>Eurycanthinae</taxon>
        <taxon>Dryococelus</taxon>
    </lineage>
</organism>
<feature type="region of interest" description="Disordered" evidence="1">
    <location>
        <begin position="142"/>
        <end position="162"/>
    </location>
</feature>